<dbReference type="Proteomes" id="UP000582090">
    <property type="component" value="Unassembled WGS sequence"/>
</dbReference>
<dbReference type="Pfam" id="PF09955">
    <property type="entry name" value="DUF2189"/>
    <property type="match status" value="1"/>
</dbReference>
<feature type="transmembrane region" description="Helical" evidence="1">
    <location>
        <begin position="218"/>
        <end position="251"/>
    </location>
</feature>
<reference evidence="2 3" key="1">
    <citation type="submission" date="2020-08" db="EMBL/GenBank/DDBJ databases">
        <title>Genomic Encyclopedia of Type Strains, Phase IV (KMG-IV): sequencing the most valuable type-strain genomes for metagenomic binning, comparative biology and taxonomic classification.</title>
        <authorList>
            <person name="Goeker M."/>
        </authorList>
    </citation>
    <scope>NUCLEOTIDE SEQUENCE [LARGE SCALE GENOMIC DNA]</scope>
    <source>
        <strain evidence="2 3">DSM 26575</strain>
    </source>
</reference>
<dbReference type="EMBL" id="JACIDW010000016">
    <property type="protein sequence ID" value="MBB3966299.1"/>
    <property type="molecule type" value="Genomic_DNA"/>
</dbReference>
<evidence type="ECO:0000256" key="1">
    <source>
        <dbReference type="SAM" id="Phobius"/>
    </source>
</evidence>
<keyword evidence="1" id="KW-0812">Transmembrane</keyword>
<organism evidence="2 3">
    <name type="scientific">Rhizobium metallidurans</name>
    <dbReference type="NCBI Taxonomy" id="1265931"/>
    <lineage>
        <taxon>Bacteria</taxon>
        <taxon>Pseudomonadati</taxon>
        <taxon>Pseudomonadota</taxon>
        <taxon>Alphaproteobacteria</taxon>
        <taxon>Hyphomicrobiales</taxon>
        <taxon>Rhizobiaceae</taxon>
        <taxon>Rhizobium/Agrobacterium group</taxon>
        <taxon>Rhizobium</taxon>
    </lineage>
</organism>
<sequence>MTAFHVMSGADNVYSRPVINRIGLADVFDAIRLGIADFREKPSHYVFLCLMYPIAGIFLAVATSSANLLPMIFPLIAGFALIGPLAAIGLYEISRRREAGMDSSWRHAMDVTRSPAFPSIVTGGLLLFAFFVVWLVAAQTLYMNVLSDVFPRSISTFFSEIFGTPQGMQLIIWGNLIGFGFALIVLATTVVTFPILLDRDIGLVAAMETSLRATLANPVPVLCWGLIVAVSLAVATIPLFVGLALAMPILGHSTWHLYRKLVAPPIV</sequence>
<dbReference type="RefSeq" id="WP_183901801.1">
    <property type="nucleotide sequence ID" value="NZ_JACIDW010000016.1"/>
</dbReference>
<feature type="transmembrane region" description="Helical" evidence="1">
    <location>
        <begin position="72"/>
        <end position="94"/>
    </location>
</feature>
<feature type="transmembrane region" description="Helical" evidence="1">
    <location>
        <begin position="45"/>
        <end position="66"/>
    </location>
</feature>
<dbReference type="InterPro" id="IPR018692">
    <property type="entry name" value="DUF2189"/>
</dbReference>
<keyword evidence="3" id="KW-1185">Reference proteome</keyword>
<evidence type="ECO:0000313" key="2">
    <source>
        <dbReference type="EMBL" id="MBB3966299.1"/>
    </source>
</evidence>
<gene>
    <name evidence="2" type="ORF">GGQ67_003986</name>
</gene>
<protein>
    <submittedName>
        <fullName evidence="2">Putative membrane protein</fullName>
    </submittedName>
</protein>
<feature type="transmembrane region" description="Helical" evidence="1">
    <location>
        <begin position="115"/>
        <end position="137"/>
    </location>
</feature>
<accession>A0A7W6CU83</accession>
<comment type="caution">
    <text evidence="2">The sequence shown here is derived from an EMBL/GenBank/DDBJ whole genome shotgun (WGS) entry which is preliminary data.</text>
</comment>
<name>A0A7W6CU83_9HYPH</name>
<proteinExistence type="predicted"/>
<dbReference type="AlphaFoldDB" id="A0A7W6CU83"/>
<evidence type="ECO:0000313" key="3">
    <source>
        <dbReference type="Proteomes" id="UP000582090"/>
    </source>
</evidence>
<keyword evidence="1" id="KW-1133">Transmembrane helix</keyword>
<feature type="transmembrane region" description="Helical" evidence="1">
    <location>
        <begin position="170"/>
        <end position="197"/>
    </location>
</feature>
<keyword evidence="1" id="KW-0472">Membrane</keyword>